<gene>
    <name evidence="3" type="ORF">V22_21750</name>
</gene>
<evidence type="ECO:0000313" key="3">
    <source>
        <dbReference type="EMBL" id="QDT64930.1"/>
    </source>
</evidence>
<dbReference type="Pfam" id="PF02368">
    <property type="entry name" value="Big_2"/>
    <property type="match status" value="1"/>
</dbReference>
<protein>
    <submittedName>
        <fullName evidence="3">Bacterial Ig-like domain (Group 2)</fullName>
    </submittedName>
</protein>
<feature type="domain" description="BIG2" evidence="2">
    <location>
        <begin position="252"/>
        <end position="334"/>
    </location>
</feature>
<dbReference type="OrthoDB" id="289126at2"/>
<dbReference type="RefSeq" id="WP_145262507.1">
    <property type="nucleotide sequence ID" value="NZ_CP036316.1"/>
</dbReference>
<keyword evidence="1" id="KW-0732">Signal</keyword>
<dbReference type="InterPro" id="IPR022655">
    <property type="entry name" value="DUF1553"/>
</dbReference>
<proteinExistence type="predicted"/>
<dbReference type="InterPro" id="IPR011444">
    <property type="entry name" value="DUF1549"/>
</dbReference>
<dbReference type="SMART" id="SM00635">
    <property type="entry name" value="BID_2"/>
    <property type="match status" value="2"/>
</dbReference>
<dbReference type="Proteomes" id="UP000319976">
    <property type="component" value="Chromosome"/>
</dbReference>
<reference evidence="3 4" key="1">
    <citation type="submission" date="2019-02" db="EMBL/GenBank/DDBJ databases">
        <title>Deep-cultivation of Planctomycetes and their phenomic and genomic characterization uncovers novel biology.</title>
        <authorList>
            <person name="Wiegand S."/>
            <person name="Jogler M."/>
            <person name="Boedeker C."/>
            <person name="Pinto D."/>
            <person name="Vollmers J."/>
            <person name="Rivas-Marin E."/>
            <person name="Kohn T."/>
            <person name="Peeters S.H."/>
            <person name="Heuer A."/>
            <person name="Rast P."/>
            <person name="Oberbeckmann S."/>
            <person name="Bunk B."/>
            <person name="Jeske O."/>
            <person name="Meyerdierks A."/>
            <person name="Storesund J.E."/>
            <person name="Kallscheuer N."/>
            <person name="Luecker S."/>
            <person name="Lage O.M."/>
            <person name="Pohl T."/>
            <person name="Merkel B.J."/>
            <person name="Hornburger P."/>
            <person name="Mueller R.-W."/>
            <person name="Bruemmer F."/>
            <person name="Labrenz M."/>
            <person name="Spormann A.M."/>
            <person name="Op den Camp H."/>
            <person name="Overmann J."/>
            <person name="Amann R."/>
            <person name="Jetten M.S.M."/>
            <person name="Mascher T."/>
            <person name="Medema M.H."/>
            <person name="Devos D.P."/>
            <person name="Kaster A.-K."/>
            <person name="Ovreas L."/>
            <person name="Rohde M."/>
            <person name="Galperin M.Y."/>
            <person name="Jogler C."/>
        </authorList>
    </citation>
    <scope>NUCLEOTIDE SEQUENCE [LARGE SCALE GENOMIC DNA]</scope>
    <source>
        <strain evidence="3 4">V22</strain>
    </source>
</reference>
<dbReference type="Pfam" id="PF07583">
    <property type="entry name" value="PSCyt2"/>
    <property type="match status" value="1"/>
</dbReference>
<feature type="signal peptide" evidence="1">
    <location>
        <begin position="1"/>
        <end position="25"/>
    </location>
</feature>
<dbReference type="AlphaFoldDB" id="A0A517T987"/>
<dbReference type="Gene3D" id="2.60.40.1080">
    <property type="match status" value="2"/>
</dbReference>
<keyword evidence="4" id="KW-1185">Reference proteome</keyword>
<dbReference type="EMBL" id="CP036316">
    <property type="protein sequence ID" value="QDT64930.1"/>
    <property type="molecule type" value="Genomic_DNA"/>
</dbReference>
<sequence length="842" mass="94496" precursor="true">MRPITRIVTTLILVPHSLVAFCAAAEVPTQTPAETKPSATLDQAAKEVLPNSAPSAIHVFPEDVSLLTKRDRQAILVQAEFPDGTTRDITAEAKYSLSSNDITNFQQYTFTPKQDGQCELKVEYGGHTKTIPINIAKATAERPISFQLDIMPVFMKAGCNTGSCHGAARGKDGFRLSLFGFDPKGDHTRLTTEIPGRRINLAIPEKSLLMEKAVGAVPHTGGKKFGTDSEYYHSLIRWLKADAAYDSGEVPVVTQLELYPKHAVLNGKGATQKLIVRAQYSDGTNRDVSNLAYFASNNDNSATVTQEGVVTAENRGEAFITARFETHTVGVHFITLPKDLNYEWTEVAENNYIDTLLHQKFRKLRIHPSELCTDEEFLRRVFIDITGTLPNSEEYNRFVNDKSAGKRDKLIDELLERKEFVEIWVMKWAEMLRIRSQNNNPTISYKSALTYYNWVKERIAANTPWDDMVRELLSSTGGTFTNPATNYYENEQDTLKVAENVAQVFMGTRIQCAQCHNHPFDRWTMDDYYGFSAFFSQIGRKPGEDSREKIIYNRGGGEVKHPVDNRVMAPKFLGGDTPDVKGKDRRAVMAAWLASGENPYFAPNLSNIIWAHFFGKGIIDEVDDVRVSNPPSNQELLDSLASHLVDYEFDFKQLVRDICRSRAYQASTKPTATNAFDNRNFARASLRRMRAEVMLDAVAQLTNHNFKFRGLPLGARAVQIADGSTSDYFLTTFGRARRDTVCSCEVKTDPNLSQALHLLNGNSVHDSIVKGKVVDGLCEGGQSPEQVVDELYIRCLSRKPTEKERKSLAKILAEDADEKEQKLALNDVFWGLLNSSEFMFNH</sequence>
<dbReference type="PANTHER" id="PTHR35889">
    <property type="entry name" value="CYCLOINULO-OLIGOSACCHARIDE FRUCTANOTRANSFERASE-RELATED"/>
    <property type="match status" value="1"/>
</dbReference>
<dbReference type="InterPro" id="IPR003343">
    <property type="entry name" value="Big_2"/>
</dbReference>
<evidence type="ECO:0000313" key="4">
    <source>
        <dbReference type="Proteomes" id="UP000319976"/>
    </source>
</evidence>
<evidence type="ECO:0000259" key="2">
    <source>
        <dbReference type="SMART" id="SM00635"/>
    </source>
</evidence>
<name>A0A517T987_9PLAN</name>
<feature type="chain" id="PRO_5021701388" evidence="1">
    <location>
        <begin position="26"/>
        <end position="842"/>
    </location>
</feature>
<dbReference type="KEGG" id="chya:V22_21750"/>
<accession>A0A517T987</accession>
<dbReference type="InterPro" id="IPR008964">
    <property type="entry name" value="Invasin/intimin_cell_adhesion"/>
</dbReference>
<organism evidence="3 4">
    <name type="scientific">Calycomorphotria hydatis</name>
    <dbReference type="NCBI Taxonomy" id="2528027"/>
    <lineage>
        <taxon>Bacteria</taxon>
        <taxon>Pseudomonadati</taxon>
        <taxon>Planctomycetota</taxon>
        <taxon>Planctomycetia</taxon>
        <taxon>Planctomycetales</taxon>
        <taxon>Planctomycetaceae</taxon>
        <taxon>Calycomorphotria</taxon>
    </lineage>
</organism>
<feature type="domain" description="BIG2" evidence="2">
    <location>
        <begin position="53"/>
        <end position="134"/>
    </location>
</feature>
<dbReference type="SUPFAM" id="SSF49373">
    <property type="entry name" value="Invasin/intimin cell-adhesion fragments"/>
    <property type="match status" value="1"/>
</dbReference>
<dbReference type="Pfam" id="PF07587">
    <property type="entry name" value="PSD1"/>
    <property type="match status" value="1"/>
</dbReference>
<evidence type="ECO:0000256" key="1">
    <source>
        <dbReference type="SAM" id="SignalP"/>
    </source>
</evidence>
<dbReference type="PANTHER" id="PTHR35889:SF3">
    <property type="entry name" value="F-BOX DOMAIN-CONTAINING PROTEIN"/>
    <property type="match status" value="1"/>
</dbReference>